<reference evidence="1 2" key="1">
    <citation type="submission" date="2018-02" db="EMBL/GenBank/DDBJ databases">
        <title>Draft genome sequence of Ochrobactrum oryzae found in Brazil.</title>
        <authorList>
            <person name="Cerdeira L."/>
            <person name="Andrade F."/>
            <person name="Zacariotto T."/>
            <person name="Barbosa B."/>
            <person name="Santos S."/>
            <person name="Cassetari V."/>
            <person name="Lincopan N."/>
        </authorList>
    </citation>
    <scope>NUCLEOTIDE SEQUENCE [LARGE SCALE GENOMIC DNA]</scope>
    <source>
        <strain evidence="1 2">OA447</strain>
    </source>
</reference>
<dbReference type="AlphaFoldDB" id="A0A2S7IUK3"/>
<sequence>MTAKPIWLDRGWQPVSVAFVPSQQAWEHLQKKYGLNESWPEAANHGGYTVRYTNPNDGQSFIVVALFKAAERDAAEVIFTLVHEAVHVWQFICQVIGEKSAGIEMEAYGIEHFSRELVEAYRATMGKGKEWA</sequence>
<protein>
    <recommendedName>
        <fullName evidence="3">SprT-like domain-containing protein</fullName>
    </recommendedName>
</protein>
<dbReference type="RefSeq" id="WP_104757468.1">
    <property type="nucleotide sequence ID" value="NZ_PTRC01000051.1"/>
</dbReference>
<comment type="caution">
    <text evidence="1">The sequence shown here is derived from an EMBL/GenBank/DDBJ whole genome shotgun (WGS) entry which is preliminary data.</text>
</comment>
<gene>
    <name evidence="1" type="ORF">C3731_20615</name>
</gene>
<name>A0A2S7IUK3_9HYPH</name>
<keyword evidence="2" id="KW-1185">Reference proteome</keyword>
<evidence type="ECO:0008006" key="3">
    <source>
        <dbReference type="Google" id="ProtNLM"/>
    </source>
</evidence>
<evidence type="ECO:0000313" key="2">
    <source>
        <dbReference type="Proteomes" id="UP000238493"/>
    </source>
</evidence>
<organism evidence="1 2">
    <name type="scientific">Brucella oryzae</name>
    <dbReference type="NCBI Taxonomy" id="335286"/>
    <lineage>
        <taxon>Bacteria</taxon>
        <taxon>Pseudomonadati</taxon>
        <taxon>Pseudomonadota</taxon>
        <taxon>Alphaproteobacteria</taxon>
        <taxon>Hyphomicrobiales</taxon>
        <taxon>Brucellaceae</taxon>
        <taxon>Brucella/Ochrobactrum group</taxon>
        <taxon>Brucella</taxon>
    </lineage>
</organism>
<proteinExistence type="predicted"/>
<dbReference type="EMBL" id="PTRC01000051">
    <property type="protein sequence ID" value="PQA71693.1"/>
    <property type="molecule type" value="Genomic_DNA"/>
</dbReference>
<dbReference type="Proteomes" id="UP000238493">
    <property type="component" value="Unassembled WGS sequence"/>
</dbReference>
<dbReference type="OrthoDB" id="6689757at2"/>
<accession>A0A2S7IUK3</accession>
<evidence type="ECO:0000313" key="1">
    <source>
        <dbReference type="EMBL" id="PQA71693.1"/>
    </source>
</evidence>